<feature type="compositionally biased region" description="Basic residues" evidence="1">
    <location>
        <begin position="131"/>
        <end position="145"/>
    </location>
</feature>
<dbReference type="InterPro" id="IPR036885">
    <property type="entry name" value="SWIB_MDM2_dom_sf"/>
</dbReference>
<proteinExistence type="predicted"/>
<dbReference type="OMA" id="KVWQYIR"/>
<evidence type="ECO:0000256" key="1">
    <source>
        <dbReference type="SAM" id="MobiDB-lite"/>
    </source>
</evidence>
<evidence type="ECO:0000313" key="7">
    <source>
        <dbReference type="RefSeq" id="XP_022080662.1"/>
    </source>
</evidence>
<name>A0A8B7XL26_ACAPL</name>
<reference evidence="5 6" key="1">
    <citation type="submission" date="2025-04" db="UniProtKB">
        <authorList>
            <consortium name="RefSeq"/>
        </authorList>
    </citation>
    <scope>IDENTIFICATION</scope>
</reference>
<dbReference type="InterPro" id="IPR014876">
    <property type="entry name" value="DEK_C"/>
</dbReference>
<dbReference type="OrthoDB" id="10251073at2759"/>
<evidence type="ECO:0000259" key="2">
    <source>
        <dbReference type="PROSITE" id="PS51925"/>
    </source>
</evidence>
<dbReference type="RefSeq" id="XP_022080663.1">
    <property type="nucleotide sequence ID" value="XM_022224971.1"/>
</dbReference>
<protein>
    <submittedName>
        <fullName evidence="5 6">Upstream activation factor subunit spp27-like</fullName>
    </submittedName>
</protein>
<evidence type="ECO:0000313" key="8">
    <source>
        <dbReference type="RefSeq" id="XP_022080663.1"/>
    </source>
</evidence>
<dbReference type="AlphaFoldDB" id="A0A8B7XL26"/>
<dbReference type="SUPFAM" id="SSF47592">
    <property type="entry name" value="SWIB/MDM2 domain"/>
    <property type="match status" value="1"/>
</dbReference>
<feature type="domain" description="DEK-C" evidence="3">
    <location>
        <begin position="1"/>
        <end position="54"/>
    </location>
</feature>
<feature type="compositionally biased region" description="Low complexity" evidence="1">
    <location>
        <begin position="55"/>
        <end position="65"/>
    </location>
</feature>
<dbReference type="Proteomes" id="UP000694845">
    <property type="component" value="Unplaced"/>
</dbReference>
<dbReference type="Pfam" id="PF08766">
    <property type="entry name" value="DEK_C"/>
    <property type="match status" value="1"/>
</dbReference>
<feature type="compositionally biased region" description="Acidic residues" evidence="1">
    <location>
        <begin position="66"/>
        <end position="76"/>
    </location>
</feature>
<dbReference type="PROSITE" id="PS51998">
    <property type="entry name" value="DEK_C"/>
    <property type="match status" value="1"/>
</dbReference>
<dbReference type="Gene3D" id="1.10.245.10">
    <property type="entry name" value="SWIB/MDM2 domain"/>
    <property type="match status" value="1"/>
</dbReference>
<dbReference type="RefSeq" id="XP_022080662.1">
    <property type="nucleotide sequence ID" value="XM_022224970.1"/>
</dbReference>
<dbReference type="GeneID" id="110973831"/>
<gene>
    <name evidence="5 6 7 8 9" type="primary">LOC110973831</name>
</gene>
<evidence type="ECO:0000313" key="4">
    <source>
        <dbReference type="Proteomes" id="UP000694845"/>
    </source>
</evidence>
<evidence type="ECO:0000259" key="3">
    <source>
        <dbReference type="PROSITE" id="PS51998"/>
    </source>
</evidence>
<dbReference type="Gene3D" id="1.10.10.60">
    <property type="entry name" value="Homeodomain-like"/>
    <property type="match status" value="1"/>
</dbReference>
<dbReference type="CDD" id="cd10567">
    <property type="entry name" value="SWIB-MDM2_like"/>
    <property type="match status" value="1"/>
</dbReference>
<dbReference type="InterPro" id="IPR003121">
    <property type="entry name" value="SWIB_MDM2_domain"/>
</dbReference>
<dbReference type="PROSITE" id="PS51925">
    <property type="entry name" value="SWIB_MDM2"/>
    <property type="match status" value="1"/>
</dbReference>
<evidence type="ECO:0000313" key="5">
    <source>
        <dbReference type="RefSeq" id="XP_022080660.1"/>
    </source>
</evidence>
<dbReference type="RefSeq" id="XP_022080664.1">
    <property type="nucleotide sequence ID" value="XM_022224972.1"/>
</dbReference>
<dbReference type="RefSeq" id="XP_022080660.1">
    <property type="nucleotide sequence ID" value="XM_022224968.1"/>
</dbReference>
<accession>A0A8B7XL26</accession>
<feature type="domain" description="DM2" evidence="2">
    <location>
        <begin position="155"/>
        <end position="232"/>
    </location>
</feature>
<feature type="compositionally biased region" description="Basic and acidic residues" evidence="1">
    <location>
        <begin position="113"/>
        <end position="130"/>
    </location>
</feature>
<dbReference type="KEGG" id="aplc:110973831"/>
<feature type="region of interest" description="Disordered" evidence="1">
    <location>
        <begin position="52"/>
        <end position="153"/>
    </location>
</feature>
<dbReference type="RefSeq" id="XP_022080661.1">
    <property type="nucleotide sequence ID" value="XM_022224969.1"/>
</dbReference>
<sequence>MSEIFRGRIKEIVRGSDLTLLSSKKIREQLEQEFKTDLSKRKKEIDDIVMGLLVSESQNEESQNSPDEDDEDEVDSDNPVTLNSQPQKRKQHATNTTKGKKSKTDLSDEETETMSKDEELARKLQGESRSRTRRKQVKGPRKKESRKTPTKKDSLYQKEMVLSHELADIMGVNTMPRAKVVQRMWQIIKERNLSDPANKQYHICDDQLMKVFGKRRVRTFSMMKYLKAHIKDPDLLTNS</sequence>
<dbReference type="InterPro" id="IPR019835">
    <property type="entry name" value="SWIB_domain"/>
</dbReference>
<dbReference type="PANTHER" id="PTHR13844">
    <property type="entry name" value="SWI/SNF-RELATED MATRIX-ASSOCIATED ACTIN-DEPENDENT REGULATOR OF CHROMATIN SUBFAMILY D"/>
    <property type="match status" value="1"/>
</dbReference>
<evidence type="ECO:0000313" key="9">
    <source>
        <dbReference type="RefSeq" id="XP_022080664.1"/>
    </source>
</evidence>
<dbReference type="SUPFAM" id="SSF109715">
    <property type="entry name" value="DEK C-terminal domain"/>
    <property type="match status" value="1"/>
</dbReference>
<evidence type="ECO:0000313" key="6">
    <source>
        <dbReference type="RefSeq" id="XP_022080661.1"/>
    </source>
</evidence>
<keyword evidence="4" id="KW-1185">Reference proteome</keyword>
<dbReference type="SMART" id="SM00151">
    <property type="entry name" value="SWIB"/>
    <property type="match status" value="1"/>
</dbReference>
<dbReference type="Pfam" id="PF02201">
    <property type="entry name" value="SWIB"/>
    <property type="match status" value="1"/>
</dbReference>
<organism evidence="4 5">
    <name type="scientific">Acanthaster planci</name>
    <name type="common">Crown-of-thorns starfish</name>
    <dbReference type="NCBI Taxonomy" id="133434"/>
    <lineage>
        <taxon>Eukaryota</taxon>
        <taxon>Metazoa</taxon>
        <taxon>Echinodermata</taxon>
        <taxon>Eleutherozoa</taxon>
        <taxon>Asterozoa</taxon>
        <taxon>Asteroidea</taxon>
        <taxon>Valvatacea</taxon>
        <taxon>Valvatida</taxon>
        <taxon>Acanthasteridae</taxon>
        <taxon>Acanthaster</taxon>
    </lineage>
</organism>